<keyword evidence="4 5" id="KW-0378">Hydrolase</keyword>
<evidence type="ECO:0000256" key="3">
    <source>
        <dbReference type="ARBA" id="ARBA00022723"/>
    </source>
</evidence>
<evidence type="ECO:0000256" key="1">
    <source>
        <dbReference type="ARBA" id="ARBA00022649"/>
    </source>
</evidence>
<comment type="function">
    <text evidence="5">Toxic component of a toxin-antitoxin (TA) system. An RNase.</text>
</comment>
<dbReference type="SUPFAM" id="SSF88723">
    <property type="entry name" value="PIN domain-like"/>
    <property type="match status" value="1"/>
</dbReference>
<keyword evidence="5" id="KW-0800">Toxin</keyword>
<organism evidence="7 8">
    <name type="scientific">Brevundimonas aurantiaca</name>
    <dbReference type="NCBI Taxonomy" id="74316"/>
    <lineage>
        <taxon>Bacteria</taxon>
        <taxon>Pseudomonadati</taxon>
        <taxon>Pseudomonadota</taxon>
        <taxon>Alphaproteobacteria</taxon>
        <taxon>Caulobacterales</taxon>
        <taxon>Caulobacteraceae</taxon>
        <taxon>Brevundimonas</taxon>
    </lineage>
</organism>
<evidence type="ECO:0000259" key="6">
    <source>
        <dbReference type="Pfam" id="PF01850"/>
    </source>
</evidence>
<dbReference type="GO" id="GO:0000287">
    <property type="term" value="F:magnesium ion binding"/>
    <property type="evidence" value="ECO:0007669"/>
    <property type="project" value="UniProtKB-UniRule"/>
</dbReference>
<dbReference type="Gene3D" id="3.40.50.1010">
    <property type="entry name" value="5'-nuclease"/>
    <property type="match status" value="1"/>
</dbReference>
<keyword evidence="3 5" id="KW-0479">Metal-binding</keyword>
<dbReference type="Proteomes" id="UP000527324">
    <property type="component" value="Unassembled WGS sequence"/>
</dbReference>
<keyword evidence="8" id="KW-1185">Reference proteome</keyword>
<dbReference type="AlphaFoldDB" id="A0A7W9C8U1"/>
<dbReference type="GeneID" id="88840022"/>
<evidence type="ECO:0000313" key="7">
    <source>
        <dbReference type="EMBL" id="MBB5741142.1"/>
    </source>
</evidence>
<dbReference type="GO" id="GO:0016787">
    <property type="term" value="F:hydrolase activity"/>
    <property type="evidence" value="ECO:0007669"/>
    <property type="project" value="UniProtKB-KW"/>
</dbReference>
<keyword evidence="1 5" id="KW-1277">Toxin-antitoxin system</keyword>
<dbReference type="InterPro" id="IPR022907">
    <property type="entry name" value="VapC_family"/>
</dbReference>
<name>A0A7W9C8U1_9CAUL</name>
<dbReference type="InterPro" id="IPR029060">
    <property type="entry name" value="PIN-like_dom_sf"/>
</dbReference>
<comment type="caution">
    <text evidence="7">The sequence shown here is derived from an EMBL/GenBank/DDBJ whole genome shotgun (WGS) entry which is preliminary data.</text>
</comment>
<keyword evidence="5" id="KW-0460">Magnesium</keyword>
<keyword evidence="2 5" id="KW-0540">Nuclease</keyword>
<dbReference type="EC" id="3.1.-.-" evidence="5"/>
<dbReference type="CDD" id="cd09874">
    <property type="entry name" value="PIN_MT3492-like"/>
    <property type="match status" value="1"/>
</dbReference>
<feature type="binding site" evidence="5">
    <location>
        <position position="6"/>
    </location>
    <ligand>
        <name>Mg(2+)</name>
        <dbReference type="ChEBI" id="CHEBI:18420"/>
    </ligand>
</feature>
<dbReference type="GO" id="GO:0004540">
    <property type="term" value="F:RNA nuclease activity"/>
    <property type="evidence" value="ECO:0007669"/>
    <property type="project" value="InterPro"/>
</dbReference>
<feature type="binding site" evidence="5">
    <location>
        <position position="102"/>
    </location>
    <ligand>
        <name>Mg(2+)</name>
        <dbReference type="ChEBI" id="CHEBI:18420"/>
    </ligand>
</feature>
<dbReference type="Pfam" id="PF01850">
    <property type="entry name" value="PIN"/>
    <property type="match status" value="1"/>
</dbReference>
<evidence type="ECO:0000256" key="5">
    <source>
        <dbReference type="HAMAP-Rule" id="MF_00265"/>
    </source>
</evidence>
<evidence type="ECO:0000313" key="8">
    <source>
        <dbReference type="Proteomes" id="UP000527324"/>
    </source>
</evidence>
<dbReference type="PANTHER" id="PTHR35901">
    <property type="entry name" value="RIBONUCLEASE VAPC3"/>
    <property type="match status" value="1"/>
</dbReference>
<comment type="cofactor">
    <cofactor evidence="5">
        <name>Mg(2+)</name>
        <dbReference type="ChEBI" id="CHEBI:18420"/>
    </cofactor>
</comment>
<gene>
    <name evidence="5" type="primary">vapC</name>
    <name evidence="7" type="ORF">GGQ93_002880</name>
</gene>
<proteinExistence type="inferred from homology"/>
<dbReference type="GO" id="GO:0090729">
    <property type="term" value="F:toxin activity"/>
    <property type="evidence" value="ECO:0007669"/>
    <property type="project" value="UniProtKB-KW"/>
</dbReference>
<dbReference type="PANTHER" id="PTHR35901:SF1">
    <property type="entry name" value="EXONUCLEASE VAPC9"/>
    <property type="match status" value="1"/>
</dbReference>
<feature type="domain" description="PIN" evidence="6">
    <location>
        <begin position="3"/>
        <end position="127"/>
    </location>
</feature>
<accession>A0A7W9C8U1</accession>
<evidence type="ECO:0000256" key="2">
    <source>
        <dbReference type="ARBA" id="ARBA00022722"/>
    </source>
</evidence>
<evidence type="ECO:0000256" key="4">
    <source>
        <dbReference type="ARBA" id="ARBA00022801"/>
    </source>
</evidence>
<comment type="similarity">
    <text evidence="5">Belongs to the PINc/VapC protein family.</text>
</comment>
<sequence length="137" mass="15388">MTVYLDTSVLMSLFQTDKHTERASVWIAGVDAFVMSSWALTEFSSALAVKTRMRNLRDRDRREFELQLDQWLRGRVVLSVVDGDMVEARRLVKNDVRLRAPDALHLALAARHGCSLATLDEDMATVATDIGLTVIVP</sequence>
<dbReference type="EMBL" id="JACHOQ010000010">
    <property type="protein sequence ID" value="MBB5741142.1"/>
    <property type="molecule type" value="Genomic_DNA"/>
</dbReference>
<reference evidence="7 8" key="1">
    <citation type="submission" date="2020-08" db="EMBL/GenBank/DDBJ databases">
        <title>Genomic Encyclopedia of Type Strains, Phase IV (KMG-IV): sequencing the most valuable type-strain genomes for metagenomic binning, comparative biology and taxonomic classification.</title>
        <authorList>
            <person name="Goeker M."/>
        </authorList>
    </citation>
    <scope>NUCLEOTIDE SEQUENCE [LARGE SCALE GENOMIC DNA]</scope>
    <source>
        <strain evidence="7 8">DSM 4731</strain>
    </source>
</reference>
<dbReference type="HAMAP" id="MF_00265">
    <property type="entry name" value="VapC_Nob1"/>
    <property type="match status" value="1"/>
</dbReference>
<dbReference type="RefSeq" id="WP_152949107.1">
    <property type="nucleotide sequence ID" value="NZ_CAJFZS010000001.1"/>
</dbReference>
<dbReference type="InterPro" id="IPR051619">
    <property type="entry name" value="TypeII_TA_RNase_PINc/VapC"/>
</dbReference>
<protein>
    <recommendedName>
        <fullName evidence="5">Ribonuclease VapC</fullName>
        <shortName evidence="5">RNase VapC</shortName>
        <ecNumber evidence="5">3.1.-.-</ecNumber>
    </recommendedName>
    <alternativeName>
        <fullName evidence="5">Toxin VapC</fullName>
    </alternativeName>
</protein>
<dbReference type="InterPro" id="IPR002716">
    <property type="entry name" value="PIN_dom"/>
</dbReference>